<evidence type="ECO:0000313" key="1">
    <source>
        <dbReference type="EMBL" id="GBN58268.1"/>
    </source>
</evidence>
<reference evidence="1 2" key="1">
    <citation type="journal article" date="2019" name="Sci. Rep.">
        <title>Orb-weaving spider Araneus ventricosus genome elucidates the spidroin gene catalogue.</title>
        <authorList>
            <person name="Kono N."/>
            <person name="Nakamura H."/>
            <person name="Ohtoshi R."/>
            <person name="Moran D.A.P."/>
            <person name="Shinohara A."/>
            <person name="Yoshida Y."/>
            <person name="Fujiwara M."/>
            <person name="Mori M."/>
            <person name="Tomita M."/>
            <person name="Arakawa K."/>
        </authorList>
    </citation>
    <scope>NUCLEOTIDE SEQUENCE [LARGE SCALE GENOMIC DNA]</scope>
</reference>
<dbReference type="Proteomes" id="UP000499080">
    <property type="component" value="Unassembled WGS sequence"/>
</dbReference>
<sequence>MHHRVTCTTSRSRLNATSGSVCHWWLTPGYPKGWYQKPQNLWFVMQLITISLWSVHTFADCHLMANHRLASAYCEQKPSDGTSTDEIIRSL</sequence>
<organism evidence="1 2">
    <name type="scientific">Araneus ventricosus</name>
    <name type="common">Orbweaver spider</name>
    <name type="synonym">Epeira ventricosa</name>
    <dbReference type="NCBI Taxonomy" id="182803"/>
    <lineage>
        <taxon>Eukaryota</taxon>
        <taxon>Metazoa</taxon>
        <taxon>Ecdysozoa</taxon>
        <taxon>Arthropoda</taxon>
        <taxon>Chelicerata</taxon>
        <taxon>Arachnida</taxon>
        <taxon>Araneae</taxon>
        <taxon>Araneomorphae</taxon>
        <taxon>Entelegynae</taxon>
        <taxon>Araneoidea</taxon>
        <taxon>Araneidae</taxon>
        <taxon>Araneus</taxon>
    </lineage>
</organism>
<proteinExistence type="predicted"/>
<dbReference type="EMBL" id="BGPR01012903">
    <property type="protein sequence ID" value="GBN58268.1"/>
    <property type="molecule type" value="Genomic_DNA"/>
</dbReference>
<keyword evidence="2" id="KW-1185">Reference proteome</keyword>
<comment type="caution">
    <text evidence="1">The sequence shown here is derived from an EMBL/GenBank/DDBJ whole genome shotgun (WGS) entry which is preliminary data.</text>
</comment>
<evidence type="ECO:0000313" key="2">
    <source>
        <dbReference type="Proteomes" id="UP000499080"/>
    </source>
</evidence>
<name>A0A4Y2Q283_ARAVE</name>
<dbReference type="AlphaFoldDB" id="A0A4Y2Q283"/>
<gene>
    <name evidence="1" type="ORF">AVEN_45842_1</name>
</gene>
<protein>
    <submittedName>
        <fullName evidence="1">Uncharacterized protein</fullName>
    </submittedName>
</protein>
<accession>A0A4Y2Q283</accession>